<feature type="chain" id="PRO_5045044969" description="Heme haloperoxidase family profile domain-containing protein" evidence="8">
    <location>
        <begin position="20"/>
        <end position="423"/>
    </location>
</feature>
<reference evidence="10 11" key="1">
    <citation type="submission" date="2024-02" db="EMBL/GenBank/DDBJ databases">
        <title>De novo assembly and annotation of 12 fungi associated with fruit tree decline syndrome in Ontario, Canada.</title>
        <authorList>
            <person name="Sulman M."/>
            <person name="Ellouze W."/>
            <person name="Ilyukhin E."/>
        </authorList>
    </citation>
    <scope>NUCLEOTIDE SEQUENCE [LARGE SCALE GENOMIC DNA]</scope>
    <source>
        <strain evidence="10 11">M1-105</strain>
    </source>
</reference>
<name>A0ABR3SEA0_9PEZI</name>
<keyword evidence="6" id="KW-0408">Iron</keyword>
<accession>A0ABR3SEA0</accession>
<evidence type="ECO:0000313" key="10">
    <source>
        <dbReference type="EMBL" id="KAL1618588.1"/>
    </source>
</evidence>
<dbReference type="Gene3D" id="1.10.489.10">
    <property type="entry name" value="Chloroperoxidase-like"/>
    <property type="match status" value="1"/>
</dbReference>
<evidence type="ECO:0000256" key="8">
    <source>
        <dbReference type="SAM" id="SignalP"/>
    </source>
</evidence>
<evidence type="ECO:0000256" key="6">
    <source>
        <dbReference type="ARBA" id="ARBA00023004"/>
    </source>
</evidence>
<sequence>MHSSWFTLGAAALAGQASAFPALAKQYAAQTSHKEKRINGISPGFNAEAQRIDVSGEHAFVAPGSGDIRGPCPGLNALANHNFIPHNGVATITQFVEATNSVYGMGVDLGTFLSVYGAVMDGDGLGWSIGGAPPTTDLLNLLTQPQGLSGSHNKYETDASPTRGDLYQYGNNFAVVRSQWDALFAKQAAIPNDQSNYGLGVLTDFRVERFQQSIENNPYFFNAPFSGVLVQPAAYTFIYRFMSNKSAENPEGVLTKEVLKSFFGFTGPDDNLVHNPGHERIPENWYKRAIGDEYTIPFYALDLNAAALEHPQFLSIGGNTGTTNSFTGVDPADLTGGLYNLATLTSGNNLACFGFQAAFQFAPDLLKALVKDLTAPLGQLGDALNSAINGLGCPELGGKAWDESALAKYPGYSQLKSDGTYAK</sequence>
<comment type="similarity">
    <text evidence="7">Belongs to the chloroperoxidase family.</text>
</comment>
<dbReference type="PROSITE" id="PS51405">
    <property type="entry name" value="HEME_HALOPEROXIDASE"/>
    <property type="match status" value="1"/>
</dbReference>
<dbReference type="EMBL" id="JAJVDC020000204">
    <property type="protein sequence ID" value="KAL1618588.1"/>
    <property type="molecule type" value="Genomic_DNA"/>
</dbReference>
<gene>
    <name evidence="10" type="ORF">SLS56_010472</name>
</gene>
<evidence type="ECO:0000259" key="9">
    <source>
        <dbReference type="PROSITE" id="PS51405"/>
    </source>
</evidence>
<dbReference type="Proteomes" id="UP001521116">
    <property type="component" value="Unassembled WGS sequence"/>
</dbReference>
<proteinExistence type="inferred from homology"/>
<keyword evidence="2" id="KW-0575">Peroxidase</keyword>
<feature type="domain" description="Heme haloperoxidase family profile" evidence="9">
    <location>
        <begin position="56"/>
        <end position="305"/>
    </location>
</feature>
<dbReference type="SUPFAM" id="SSF47571">
    <property type="entry name" value="Cloroperoxidase"/>
    <property type="match status" value="1"/>
</dbReference>
<dbReference type="InterPro" id="IPR036851">
    <property type="entry name" value="Chloroperoxidase-like_sf"/>
</dbReference>
<evidence type="ECO:0000313" key="11">
    <source>
        <dbReference type="Proteomes" id="UP001521116"/>
    </source>
</evidence>
<keyword evidence="4" id="KW-0479">Metal-binding</keyword>
<keyword evidence="3" id="KW-0349">Heme</keyword>
<dbReference type="PANTHER" id="PTHR33577:SF1">
    <property type="entry name" value="HEME HALOPEROXIDASE FAMILY PROFILE DOMAIN-CONTAINING PROTEIN"/>
    <property type="match status" value="1"/>
</dbReference>
<comment type="cofactor">
    <cofactor evidence="1">
        <name>heme b</name>
        <dbReference type="ChEBI" id="CHEBI:60344"/>
    </cofactor>
</comment>
<dbReference type="InterPro" id="IPR000028">
    <property type="entry name" value="Chloroperoxidase"/>
</dbReference>
<organism evidence="10 11">
    <name type="scientific">Neofusicoccum ribis</name>
    <dbReference type="NCBI Taxonomy" id="45134"/>
    <lineage>
        <taxon>Eukaryota</taxon>
        <taxon>Fungi</taxon>
        <taxon>Dikarya</taxon>
        <taxon>Ascomycota</taxon>
        <taxon>Pezizomycotina</taxon>
        <taxon>Dothideomycetes</taxon>
        <taxon>Dothideomycetes incertae sedis</taxon>
        <taxon>Botryosphaeriales</taxon>
        <taxon>Botryosphaeriaceae</taxon>
        <taxon>Neofusicoccum</taxon>
    </lineage>
</organism>
<keyword evidence="8" id="KW-0732">Signal</keyword>
<evidence type="ECO:0000256" key="2">
    <source>
        <dbReference type="ARBA" id="ARBA00022559"/>
    </source>
</evidence>
<evidence type="ECO:0000256" key="4">
    <source>
        <dbReference type="ARBA" id="ARBA00022723"/>
    </source>
</evidence>
<dbReference type="PANTHER" id="PTHR33577">
    <property type="entry name" value="STERIGMATOCYSTIN BIOSYNTHESIS PEROXIDASE STCC-RELATED"/>
    <property type="match status" value="1"/>
</dbReference>
<comment type="caution">
    <text evidence="10">The sequence shown here is derived from an EMBL/GenBank/DDBJ whole genome shotgun (WGS) entry which is preliminary data.</text>
</comment>
<evidence type="ECO:0000256" key="1">
    <source>
        <dbReference type="ARBA" id="ARBA00001970"/>
    </source>
</evidence>
<keyword evidence="11" id="KW-1185">Reference proteome</keyword>
<keyword evidence="5" id="KW-0560">Oxidoreductase</keyword>
<dbReference type="Pfam" id="PF01328">
    <property type="entry name" value="Peroxidase_2"/>
    <property type="match status" value="1"/>
</dbReference>
<feature type="signal peptide" evidence="8">
    <location>
        <begin position="1"/>
        <end position="19"/>
    </location>
</feature>
<evidence type="ECO:0000256" key="5">
    <source>
        <dbReference type="ARBA" id="ARBA00023002"/>
    </source>
</evidence>
<protein>
    <recommendedName>
        <fullName evidence="9">Heme haloperoxidase family profile domain-containing protein</fullName>
    </recommendedName>
</protein>
<evidence type="ECO:0000256" key="3">
    <source>
        <dbReference type="ARBA" id="ARBA00022617"/>
    </source>
</evidence>
<evidence type="ECO:0000256" key="7">
    <source>
        <dbReference type="ARBA" id="ARBA00025795"/>
    </source>
</evidence>